<organism evidence="1 2">
    <name type="scientific">Ectopseudomonas toyotomiensis</name>
    <dbReference type="NCBI Taxonomy" id="554344"/>
    <lineage>
        <taxon>Bacteria</taxon>
        <taxon>Pseudomonadati</taxon>
        <taxon>Pseudomonadota</taxon>
        <taxon>Gammaproteobacteria</taxon>
        <taxon>Pseudomonadales</taxon>
        <taxon>Pseudomonadaceae</taxon>
        <taxon>Ectopseudomonas</taxon>
    </lineage>
</organism>
<proteinExistence type="predicted"/>
<comment type="caution">
    <text evidence="1">The sequence shown here is derived from an EMBL/GenBank/DDBJ whole genome shotgun (WGS) entry which is preliminary data.</text>
</comment>
<dbReference type="EMBL" id="JAOCDH010000001">
    <property type="protein sequence ID" value="MDH0700067.1"/>
    <property type="molecule type" value="Genomic_DNA"/>
</dbReference>
<dbReference type="InterPro" id="IPR012106">
    <property type="entry name" value="Phage_Mu_Gp1"/>
</dbReference>
<dbReference type="RefSeq" id="WP_196456098.1">
    <property type="nucleotide sequence ID" value="NZ_JACFYY010000001.1"/>
</dbReference>
<dbReference type="Proteomes" id="UP001161137">
    <property type="component" value="Unassembled WGS sequence"/>
</dbReference>
<dbReference type="GO" id="GO:0006508">
    <property type="term" value="P:proteolysis"/>
    <property type="evidence" value="ECO:0007669"/>
    <property type="project" value="UniProtKB-KW"/>
</dbReference>
<dbReference type="Pfam" id="PF10123">
    <property type="entry name" value="Mu-like_Pro"/>
    <property type="match status" value="1"/>
</dbReference>
<gene>
    <name evidence="1" type="ORF">N5D41_01045</name>
</gene>
<sequence>MSLAVLRISSQLPKAFRIIPVGRFHAHDGREGGHWYLMPERGRQIAALANQNSQGLLIDFEHESLKKADAAEAGRATALEWRDDGLYVSDASWTDEAKAQIASGKKRFISPVFRFNGATGEVLALESIALTGDPALLGLTDLSQVAVASAQRQSGDDVPGSGMTARDREVFEHVFGASPEALAALHAEKPDAPPEGVTAEDWAKLRHVFGDALNE</sequence>
<evidence type="ECO:0000313" key="2">
    <source>
        <dbReference type="Proteomes" id="UP001161137"/>
    </source>
</evidence>
<protein>
    <submittedName>
        <fullName evidence="1">Phage protease</fullName>
    </submittedName>
</protein>
<dbReference type="GO" id="GO:0008233">
    <property type="term" value="F:peptidase activity"/>
    <property type="evidence" value="ECO:0007669"/>
    <property type="project" value="UniProtKB-KW"/>
</dbReference>
<reference evidence="1" key="1">
    <citation type="submission" date="2022-09" db="EMBL/GenBank/DDBJ databases">
        <title>Intensive care unit water sources are persistently colonized with multi-drug resistant bacteria and are the site of extensive horizontal gene transfer of antibiotic resistance genes.</title>
        <authorList>
            <person name="Diorio-Toth L."/>
        </authorList>
    </citation>
    <scope>NUCLEOTIDE SEQUENCE</scope>
    <source>
        <strain evidence="1">GD03863</strain>
    </source>
</reference>
<evidence type="ECO:0000313" key="1">
    <source>
        <dbReference type="EMBL" id="MDH0700067.1"/>
    </source>
</evidence>
<name>A0AA42LFJ2_9GAMM</name>
<keyword evidence="1" id="KW-0378">Hydrolase</keyword>
<accession>A0AA42LFJ2</accession>
<keyword evidence="1" id="KW-0645">Protease</keyword>
<dbReference type="AlphaFoldDB" id="A0AA42LFJ2"/>